<feature type="signal peptide" evidence="1">
    <location>
        <begin position="1"/>
        <end position="17"/>
    </location>
</feature>
<evidence type="ECO:0000313" key="3">
    <source>
        <dbReference type="Proteomes" id="UP001190700"/>
    </source>
</evidence>
<protein>
    <submittedName>
        <fullName evidence="2">Uncharacterized protein</fullName>
    </submittedName>
</protein>
<evidence type="ECO:0000313" key="2">
    <source>
        <dbReference type="EMBL" id="KAK3258161.1"/>
    </source>
</evidence>
<sequence>MLHLVLCVLSINRTLQGAALQVYLASSPNVEGLSGKYFGGFSGGARDKNPTFSAPASYDENLCAGLWELSEELVGGI</sequence>
<organism evidence="2 3">
    <name type="scientific">Cymbomonas tetramitiformis</name>
    <dbReference type="NCBI Taxonomy" id="36881"/>
    <lineage>
        <taxon>Eukaryota</taxon>
        <taxon>Viridiplantae</taxon>
        <taxon>Chlorophyta</taxon>
        <taxon>Pyramimonadophyceae</taxon>
        <taxon>Pyramimonadales</taxon>
        <taxon>Pyramimonadaceae</taxon>
        <taxon>Cymbomonas</taxon>
    </lineage>
</organism>
<evidence type="ECO:0000256" key="1">
    <source>
        <dbReference type="SAM" id="SignalP"/>
    </source>
</evidence>
<keyword evidence="1" id="KW-0732">Signal</keyword>
<feature type="chain" id="PRO_5042079773" evidence="1">
    <location>
        <begin position="18"/>
        <end position="77"/>
    </location>
</feature>
<proteinExistence type="predicted"/>
<comment type="caution">
    <text evidence="2">The sequence shown here is derived from an EMBL/GenBank/DDBJ whole genome shotgun (WGS) entry which is preliminary data.</text>
</comment>
<keyword evidence="3" id="KW-1185">Reference proteome</keyword>
<reference evidence="2 3" key="1">
    <citation type="journal article" date="2015" name="Genome Biol. Evol.">
        <title>Comparative Genomics of a Bacterivorous Green Alga Reveals Evolutionary Causalities and Consequences of Phago-Mixotrophic Mode of Nutrition.</title>
        <authorList>
            <person name="Burns J.A."/>
            <person name="Paasch A."/>
            <person name="Narechania A."/>
            <person name="Kim E."/>
        </authorList>
    </citation>
    <scope>NUCLEOTIDE SEQUENCE [LARGE SCALE GENOMIC DNA]</scope>
    <source>
        <strain evidence="2 3">PLY_AMNH</strain>
    </source>
</reference>
<dbReference type="AlphaFoldDB" id="A0AAE0FE58"/>
<gene>
    <name evidence="2" type="ORF">CYMTET_32782</name>
</gene>
<accession>A0AAE0FE58</accession>
<name>A0AAE0FE58_9CHLO</name>
<dbReference type="Proteomes" id="UP001190700">
    <property type="component" value="Unassembled WGS sequence"/>
</dbReference>
<dbReference type="EMBL" id="LGRX02019765">
    <property type="protein sequence ID" value="KAK3258161.1"/>
    <property type="molecule type" value="Genomic_DNA"/>
</dbReference>